<dbReference type="EC" id="2.7.4.-" evidence="4"/>
<comment type="subunit">
    <text evidence="4">Homotetramer.</text>
</comment>
<dbReference type="GO" id="GO:0008976">
    <property type="term" value="F:polyphosphate kinase activity"/>
    <property type="evidence" value="ECO:0007669"/>
    <property type="project" value="UniProtKB-UniRule"/>
</dbReference>
<name>A0A6S6T4L6_9BACT</name>
<evidence type="ECO:0000256" key="1">
    <source>
        <dbReference type="ARBA" id="ARBA00009924"/>
    </source>
</evidence>
<proteinExistence type="inferred from homology"/>
<dbReference type="PANTHER" id="PTHR34383:SF1">
    <property type="entry name" value="ADP-POLYPHOSPHATE PHOSPHOTRANSFERASE"/>
    <property type="match status" value="1"/>
</dbReference>
<dbReference type="SUPFAM" id="SSF52540">
    <property type="entry name" value="P-loop containing nucleoside triphosphate hydrolases"/>
    <property type="match status" value="1"/>
</dbReference>
<comment type="function">
    <text evidence="4">Uses inorganic polyphosphate (polyP) as a donor to convert GDP to GTP or ADP to ATP.</text>
</comment>
<comment type="similarity">
    <text evidence="1 4">Belongs to the polyphosphate kinase 2 (PPK2) family. Class I subfamily.</text>
</comment>
<dbReference type="InterPro" id="IPR016898">
    <property type="entry name" value="Polyphosphate_phosphotransfera"/>
</dbReference>
<dbReference type="NCBIfam" id="TIGR03707">
    <property type="entry name" value="PPK2_P_aer"/>
    <property type="match status" value="1"/>
</dbReference>
<keyword evidence="2 4" id="KW-0808">Transferase</keyword>
<sequence length="267" mass="31545">MQVNYTKALAEYEKEVKKVYKKNGKIETKFYLEVLEDLYLELVKLQKWVIDNDKRLLIIFEGMDTGGKSSSMKALNRYWNPREARTVALSKPNSKELGQWYFQRHLKQIPNAGEIVCFDRSWYNRAGIEPIFGFCTEEEHELFYNQVNDVEKMLIDDGVIVFKFYLNISKETQSKRLEDREGDPLKSWKLSDLDYKSHARYDEYVVFKDKMFKKSGTAVAPWCMLDANDKKRARLNLIRFILSNINYSNRNDELITGVDEKILSFYG</sequence>
<gene>
    <name evidence="6" type="ORF">HELGO_WM15177</name>
</gene>
<dbReference type="PANTHER" id="PTHR34383">
    <property type="entry name" value="POLYPHOSPHATE:AMP PHOSPHOTRANSFERASE-RELATED"/>
    <property type="match status" value="1"/>
</dbReference>
<feature type="domain" description="Polyphosphate kinase-2-related" evidence="5">
    <location>
        <begin position="28"/>
        <end position="251"/>
    </location>
</feature>
<dbReference type="InterPro" id="IPR027417">
    <property type="entry name" value="P-loop_NTPase"/>
</dbReference>
<dbReference type="InterPro" id="IPR022486">
    <property type="entry name" value="PPK2_PA0141"/>
</dbReference>
<evidence type="ECO:0000256" key="3">
    <source>
        <dbReference type="ARBA" id="ARBA00022777"/>
    </source>
</evidence>
<evidence type="ECO:0000313" key="6">
    <source>
        <dbReference type="EMBL" id="CAA6811667.1"/>
    </source>
</evidence>
<dbReference type="InterPro" id="IPR022488">
    <property type="entry name" value="PPK2-related"/>
</dbReference>
<evidence type="ECO:0000256" key="2">
    <source>
        <dbReference type="ARBA" id="ARBA00022679"/>
    </source>
</evidence>
<dbReference type="GO" id="GO:0006793">
    <property type="term" value="P:phosphorus metabolic process"/>
    <property type="evidence" value="ECO:0007669"/>
    <property type="project" value="InterPro"/>
</dbReference>
<dbReference type="AlphaFoldDB" id="A0A6S6T4L6"/>
<dbReference type="Pfam" id="PF03976">
    <property type="entry name" value="PPK2"/>
    <property type="match status" value="1"/>
</dbReference>
<reference evidence="6" key="1">
    <citation type="submission" date="2020-01" db="EMBL/GenBank/DDBJ databases">
        <authorList>
            <person name="Meier V. D."/>
            <person name="Meier V D."/>
        </authorList>
    </citation>
    <scope>NUCLEOTIDE SEQUENCE</scope>
    <source>
        <strain evidence="6">HLG_WM_MAG_02</strain>
    </source>
</reference>
<dbReference type="Gene3D" id="3.40.50.300">
    <property type="entry name" value="P-loop containing nucleotide triphosphate hydrolases"/>
    <property type="match status" value="1"/>
</dbReference>
<protein>
    <recommendedName>
        <fullName evidence="4">ADP/GDP-polyphosphate phosphotransferase</fullName>
        <ecNumber evidence="4">2.7.4.-</ecNumber>
    </recommendedName>
    <alternativeName>
        <fullName evidence="4">Polyphosphate kinase PPK2</fullName>
    </alternativeName>
</protein>
<evidence type="ECO:0000256" key="4">
    <source>
        <dbReference type="RuleBase" id="RU369062"/>
    </source>
</evidence>
<organism evidence="6">
    <name type="scientific">uncultured Sulfurovum sp</name>
    <dbReference type="NCBI Taxonomy" id="269237"/>
    <lineage>
        <taxon>Bacteria</taxon>
        <taxon>Pseudomonadati</taxon>
        <taxon>Campylobacterota</taxon>
        <taxon>Epsilonproteobacteria</taxon>
        <taxon>Campylobacterales</taxon>
        <taxon>Sulfurovaceae</taxon>
        <taxon>Sulfurovum</taxon>
        <taxon>environmental samples</taxon>
    </lineage>
</organism>
<dbReference type="PIRSF" id="PIRSF028756">
    <property type="entry name" value="PPK2_prd"/>
    <property type="match status" value="1"/>
</dbReference>
<keyword evidence="3 4" id="KW-0418">Kinase</keyword>
<evidence type="ECO:0000259" key="5">
    <source>
        <dbReference type="Pfam" id="PF03976"/>
    </source>
</evidence>
<dbReference type="EMBL" id="CACVAZ010000069">
    <property type="protein sequence ID" value="CAA6811667.1"/>
    <property type="molecule type" value="Genomic_DNA"/>
</dbReference>
<accession>A0A6S6T4L6</accession>